<dbReference type="EMBL" id="UINC01002366">
    <property type="protein sequence ID" value="SUZ95921.1"/>
    <property type="molecule type" value="Genomic_DNA"/>
</dbReference>
<feature type="transmembrane region" description="Helical" evidence="1">
    <location>
        <begin position="55"/>
        <end position="71"/>
    </location>
</feature>
<feature type="transmembrane region" description="Helical" evidence="1">
    <location>
        <begin position="30"/>
        <end position="48"/>
    </location>
</feature>
<proteinExistence type="predicted"/>
<keyword evidence="1" id="KW-1133">Transmembrane helix</keyword>
<evidence type="ECO:0000256" key="1">
    <source>
        <dbReference type="SAM" id="Phobius"/>
    </source>
</evidence>
<keyword evidence="1" id="KW-0472">Membrane</keyword>
<gene>
    <name evidence="2" type="ORF">METZ01_LOCUS48775</name>
</gene>
<feature type="transmembrane region" description="Helical" evidence="1">
    <location>
        <begin position="83"/>
        <end position="100"/>
    </location>
</feature>
<evidence type="ECO:0000313" key="2">
    <source>
        <dbReference type="EMBL" id="SUZ95921.1"/>
    </source>
</evidence>
<organism evidence="2">
    <name type="scientific">marine metagenome</name>
    <dbReference type="NCBI Taxonomy" id="408172"/>
    <lineage>
        <taxon>unclassified sequences</taxon>
        <taxon>metagenomes</taxon>
        <taxon>ecological metagenomes</taxon>
    </lineage>
</organism>
<sequence>MNYFMNPKIIFSINALWTFQHAIMFFDDGGFLWFTIGMISVFCFNMEISSAKKVLTGNGIGYLCLTAYIIWDEINLSEETPLPAIIIWALLSIWMLFVGLKKDSVKSE</sequence>
<accession>A0A381RXQ2</accession>
<keyword evidence="1" id="KW-0812">Transmembrane</keyword>
<dbReference type="AlphaFoldDB" id="A0A381RXQ2"/>
<protein>
    <submittedName>
        <fullName evidence="2">Uncharacterized protein</fullName>
    </submittedName>
</protein>
<name>A0A381RXQ2_9ZZZZ</name>
<reference evidence="2" key="1">
    <citation type="submission" date="2018-05" db="EMBL/GenBank/DDBJ databases">
        <authorList>
            <person name="Lanie J.A."/>
            <person name="Ng W.-L."/>
            <person name="Kazmierczak K.M."/>
            <person name="Andrzejewski T.M."/>
            <person name="Davidsen T.M."/>
            <person name="Wayne K.J."/>
            <person name="Tettelin H."/>
            <person name="Glass J.I."/>
            <person name="Rusch D."/>
            <person name="Podicherti R."/>
            <person name="Tsui H.-C.T."/>
            <person name="Winkler M.E."/>
        </authorList>
    </citation>
    <scope>NUCLEOTIDE SEQUENCE</scope>
</reference>